<dbReference type="AlphaFoldDB" id="A0A835EUG5"/>
<evidence type="ECO:0000313" key="3">
    <source>
        <dbReference type="EMBL" id="KAF8716272.1"/>
    </source>
</evidence>
<accession>A0A835EUG5</accession>
<reference evidence="3" key="1">
    <citation type="submission" date="2020-07" db="EMBL/GenBank/DDBJ databases">
        <title>Genome sequence and genetic diversity analysis of an under-domesticated orphan crop, white fonio (Digitaria exilis).</title>
        <authorList>
            <person name="Bennetzen J.L."/>
            <person name="Chen S."/>
            <person name="Ma X."/>
            <person name="Wang X."/>
            <person name="Yssel A.E.J."/>
            <person name="Chaluvadi S.R."/>
            <person name="Johnson M."/>
            <person name="Gangashetty P."/>
            <person name="Hamidou F."/>
            <person name="Sanogo M.D."/>
            <person name="Zwaenepoel A."/>
            <person name="Wallace J."/>
            <person name="Van De Peer Y."/>
            <person name="Van Deynze A."/>
        </authorList>
    </citation>
    <scope>NUCLEOTIDE SEQUENCE</scope>
    <source>
        <tissue evidence="3">Leaves</tissue>
    </source>
</reference>
<gene>
    <name evidence="3" type="ORF">HU200_026557</name>
</gene>
<dbReference type="Pfam" id="PF06830">
    <property type="entry name" value="Root_cap"/>
    <property type="match status" value="1"/>
</dbReference>
<dbReference type="EMBL" id="JACEFO010001727">
    <property type="protein sequence ID" value="KAF8716272.1"/>
    <property type="molecule type" value="Genomic_DNA"/>
</dbReference>
<organism evidence="3 4">
    <name type="scientific">Digitaria exilis</name>
    <dbReference type="NCBI Taxonomy" id="1010633"/>
    <lineage>
        <taxon>Eukaryota</taxon>
        <taxon>Viridiplantae</taxon>
        <taxon>Streptophyta</taxon>
        <taxon>Embryophyta</taxon>
        <taxon>Tracheophyta</taxon>
        <taxon>Spermatophyta</taxon>
        <taxon>Magnoliopsida</taxon>
        <taxon>Liliopsida</taxon>
        <taxon>Poales</taxon>
        <taxon>Poaceae</taxon>
        <taxon>PACMAD clade</taxon>
        <taxon>Panicoideae</taxon>
        <taxon>Panicodae</taxon>
        <taxon>Paniceae</taxon>
        <taxon>Anthephorinae</taxon>
        <taxon>Digitaria</taxon>
    </lineage>
</organism>
<keyword evidence="4" id="KW-1185">Reference proteome</keyword>
<comment type="caution">
    <text evidence="3">The sequence shown here is derived from an EMBL/GenBank/DDBJ whole genome shotgun (WGS) entry which is preliminary data.</text>
</comment>
<feature type="region of interest" description="Disordered" evidence="1">
    <location>
        <begin position="20"/>
        <end position="199"/>
    </location>
</feature>
<evidence type="ECO:0000256" key="2">
    <source>
        <dbReference type="SAM" id="SignalP"/>
    </source>
</evidence>
<dbReference type="PANTHER" id="PTHR31656">
    <property type="entry name" value="ROOT CAP DOMAIN-CONTAINING PROTEIN"/>
    <property type="match status" value="1"/>
</dbReference>
<dbReference type="PRINTS" id="PR01217">
    <property type="entry name" value="PRICHEXTENSN"/>
</dbReference>
<feature type="compositionally biased region" description="Pro residues" evidence="1">
    <location>
        <begin position="55"/>
        <end position="199"/>
    </location>
</feature>
<evidence type="ECO:0000313" key="4">
    <source>
        <dbReference type="Proteomes" id="UP000636709"/>
    </source>
</evidence>
<dbReference type="InterPro" id="IPR009646">
    <property type="entry name" value="Root_cap"/>
</dbReference>
<dbReference type="OrthoDB" id="2012132at2759"/>
<protein>
    <submittedName>
        <fullName evidence="3">Uncharacterized protein</fullName>
    </submittedName>
</protein>
<dbReference type="Proteomes" id="UP000636709">
    <property type="component" value="Unassembled WGS sequence"/>
</dbReference>
<feature type="chain" id="PRO_5032559367" evidence="2">
    <location>
        <begin position="24"/>
        <end position="505"/>
    </location>
</feature>
<feature type="compositionally biased region" description="Basic and acidic residues" evidence="1">
    <location>
        <begin position="25"/>
        <end position="53"/>
    </location>
</feature>
<feature type="signal peptide" evidence="2">
    <location>
        <begin position="1"/>
        <end position="23"/>
    </location>
</feature>
<proteinExistence type="predicted"/>
<name>A0A835EUG5_9POAL</name>
<keyword evidence="2" id="KW-0732">Signal</keyword>
<dbReference type="Gramene" id="Dexi3B01G0017480.1">
    <property type="protein sequence ID" value="Dexi3B01G0017480.1:cds"/>
    <property type="gene ID" value="Dexi3B01G0017480"/>
</dbReference>
<evidence type="ECO:0000256" key="1">
    <source>
        <dbReference type="SAM" id="MobiDB-lite"/>
    </source>
</evidence>
<sequence length="505" mass="53217">MAVAKWALLLLLGLALLAPAALADDNGKDKDNGKDDSKDKDKDKDKDDKDNGKKSPPPPYHASPPPPYHASPPPPYHASPPPPPHVPSPPPPVVSYPPPPVVSSPPPPVVSSPPPPLSSSPPPPVVSSPPPPVPDQSPPPPVVSSPPPPVPDQSPPPPVVSSPPPPTPDQSPPPPVVSSPPPPVPDQSPPPPVFSSPPPPSSNVVYCKNTTEYPTCTAPATCPKKCPQSCHMDCDTCKPICDCNVPGAVCEDPRFIGGDGNTFYFHGRRNRDFCLLSDANLHINAHFIGSHVPGARRDPTWVQAIAVQFSGHRLYVGARKTAAWDDDTDRLAIVFDGAPVELQGVANARWEAAPSPSSSSLSVTRTKAANGVVVELAGVFKITANAVPITEEDSRVHRYGLREGDCLAHLDLAFRFYALSDDVHGVLGQTYRSSYVNRLDVAAKMPVMGGERDFAASALFAADCPVARFAHGRHDASVLAIASSEEITSFKCSTGLDGVGVVCKK</sequence>